<comment type="caution">
    <text evidence="6">The sequence shown here is derived from an EMBL/GenBank/DDBJ whole genome shotgun (WGS) entry which is preliminary data.</text>
</comment>
<comment type="similarity">
    <text evidence="1 4 5">Belongs to the bacterial ribosomal protein bS18 family.</text>
</comment>
<dbReference type="Gene3D" id="4.10.640.10">
    <property type="entry name" value="Ribosomal protein S18"/>
    <property type="match status" value="1"/>
</dbReference>
<keyword evidence="4" id="KW-0694">RNA-binding</keyword>
<evidence type="ECO:0000256" key="1">
    <source>
        <dbReference type="ARBA" id="ARBA00005589"/>
    </source>
</evidence>
<keyword evidence="3 4" id="KW-0687">Ribonucleoprotein</keyword>
<comment type="function">
    <text evidence="4">Binds as a heterodimer with protein bS6 to the central domain of the 16S rRNA, where it helps stabilize the platform of the 30S subunit.</text>
</comment>
<organism evidence="6 7">
    <name type="scientific">Candidatus Gottesmanbacteria bacterium CG11_big_fil_rev_8_21_14_0_20_37_11</name>
    <dbReference type="NCBI Taxonomy" id="1974575"/>
    <lineage>
        <taxon>Bacteria</taxon>
        <taxon>Candidatus Gottesmaniibacteriota</taxon>
    </lineage>
</organism>
<accession>A0A2H0NIB9</accession>
<keyword evidence="4" id="KW-0699">rRNA-binding</keyword>
<proteinExistence type="inferred from homology"/>
<evidence type="ECO:0000256" key="5">
    <source>
        <dbReference type="RuleBase" id="RU003910"/>
    </source>
</evidence>
<dbReference type="NCBIfam" id="TIGR00165">
    <property type="entry name" value="S18"/>
    <property type="match status" value="1"/>
</dbReference>
<dbReference type="EMBL" id="PCWS01000047">
    <property type="protein sequence ID" value="PIR08618.1"/>
    <property type="molecule type" value="Genomic_DNA"/>
</dbReference>
<dbReference type="Pfam" id="PF01084">
    <property type="entry name" value="Ribosomal_S18"/>
    <property type="match status" value="1"/>
</dbReference>
<evidence type="ECO:0000313" key="7">
    <source>
        <dbReference type="Proteomes" id="UP000230707"/>
    </source>
</evidence>
<comment type="subunit">
    <text evidence="4">Part of the 30S ribosomal subunit. Forms a tight heterodimer with protein bS6.</text>
</comment>
<dbReference type="InterPro" id="IPR036870">
    <property type="entry name" value="Ribosomal_bS18_sf"/>
</dbReference>
<dbReference type="Proteomes" id="UP000230707">
    <property type="component" value="Unassembled WGS sequence"/>
</dbReference>
<dbReference type="PANTHER" id="PTHR13479:SF40">
    <property type="entry name" value="SMALL RIBOSOMAL SUBUNIT PROTEIN BS18M"/>
    <property type="match status" value="1"/>
</dbReference>
<dbReference type="GO" id="GO:0006412">
    <property type="term" value="P:translation"/>
    <property type="evidence" value="ECO:0007669"/>
    <property type="project" value="UniProtKB-UniRule"/>
</dbReference>
<keyword evidence="2 4" id="KW-0689">Ribosomal protein</keyword>
<evidence type="ECO:0000313" key="6">
    <source>
        <dbReference type="EMBL" id="PIR08618.1"/>
    </source>
</evidence>
<dbReference type="HAMAP" id="MF_00270">
    <property type="entry name" value="Ribosomal_bS18"/>
    <property type="match status" value="1"/>
</dbReference>
<dbReference type="GO" id="GO:0003735">
    <property type="term" value="F:structural constituent of ribosome"/>
    <property type="evidence" value="ECO:0007669"/>
    <property type="project" value="InterPro"/>
</dbReference>
<dbReference type="AlphaFoldDB" id="A0A2H0NIB9"/>
<dbReference type="PRINTS" id="PR00974">
    <property type="entry name" value="RIBOSOMALS18"/>
</dbReference>
<evidence type="ECO:0000256" key="2">
    <source>
        <dbReference type="ARBA" id="ARBA00022980"/>
    </source>
</evidence>
<dbReference type="GO" id="GO:0070181">
    <property type="term" value="F:small ribosomal subunit rRNA binding"/>
    <property type="evidence" value="ECO:0007669"/>
    <property type="project" value="TreeGrafter"/>
</dbReference>
<evidence type="ECO:0000256" key="4">
    <source>
        <dbReference type="HAMAP-Rule" id="MF_00270"/>
    </source>
</evidence>
<dbReference type="SUPFAM" id="SSF46911">
    <property type="entry name" value="Ribosomal protein S18"/>
    <property type="match status" value="1"/>
</dbReference>
<dbReference type="PANTHER" id="PTHR13479">
    <property type="entry name" value="30S RIBOSOMAL PROTEIN S18"/>
    <property type="match status" value="1"/>
</dbReference>
<protein>
    <recommendedName>
        <fullName evidence="4">Small ribosomal subunit protein bS18</fullName>
    </recommendedName>
</protein>
<reference evidence="6 7" key="1">
    <citation type="submission" date="2017-09" db="EMBL/GenBank/DDBJ databases">
        <title>Depth-based differentiation of microbial function through sediment-hosted aquifers and enrichment of novel symbionts in the deep terrestrial subsurface.</title>
        <authorList>
            <person name="Probst A.J."/>
            <person name="Ladd B."/>
            <person name="Jarett J.K."/>
            <person name="Geller-Mcgrath D.E."/>
            <person name="Sieber C.M."/>
            <person name="Emerson J.B."/>
            <person name="Anantharaman K."/>
            <person name="Thomas B.C."/>
            <person name="Malmstrom R."/>
            <person name="Stieglmeier M."/>
            <person name="Klingl A."/>
            <person name="Woyke T."/>
            <person name="Ryan C.M."/>
            <person name="Banfield J.F."/>
        </authorList>
    </citation>
    <scope>NUCLEOTIDE SEQUENCE [LARGE SCALE GENOMIC DNA]</scope>
    <source>
        <strain evidence="6">CG11_big_fil_rev_8_21_14_0_20_37_11</strain>
    </source>
</reference>
<gene>
    <name evidence="4 6" type="primary">rpsR</name>
    <name evidence="6" type="ORF">COV53_02080</name>
</gene>
<evidence type="ECO:0000256" key="3">
    <source>
        <dbReference type="ARBA" id="ARBA00023274"/>
    </source>
</evidence>
<dbReference type="GO" id="GO:0022627">
    <property type="term" value="C:cytosolic small ribosomal subunit"/>
    <property type="evidence" value="ECO:0007669"/>
    <property type="project" value="TreeGrafter"/>
</dbReference>
<name>A0A2H0NIB9_9BACT</name>
<dbReference type="InterPro" id="IPR001648">
    <property type="entry name" value="Ribosomal_bS18"/>
</dbReference>
<sequence>MRNTRRKTRKIKRDCFYCKQKMDPDYKDIETLRHNISERGKIVGRMNTGVCQKHQRRLSKAIKRARFLALLPFIVRPS</sequence>